<dbReference type="Gene3D" id="3.30.460.40">
    <property type="match status" value="1"/>
</dbReference>
<dbReference type="AlphaFoldDB" id="A0A538U2T7"/>
<sequence>MTLPTEFLVYIAEVLERLGIPYHVGGSVASSAHGMYRASADIDVVIDPSAEQLEALGRALETDFYVSRPAMAEALSHRSTFNAIHEQTSFKIDFFIKGATPFDAEELRRSIRQAVGDEQGHSVLLKSPEDTILRKLEWFRRGGEVSERQWQDVLSILAAGRGQLDEAHLERWSRDLGVTDLLERARREVADL</sequence>
<dbReference type="InterPro" id="IPR014942">
    <property type="entry name" value="AbiEii"/>
</dbReference>
<evidence type="ECO:0008006" key="3">
    <source>
        <dbReference type="Google" id="ProtNLM"/>
    </source>
</evidence>
<dbReference type="Proteomes" id="UP000319771">
    <property type="component" value="Unassembled WGS sequence"/>
</dbReference>
<dbReference type="InterPro" id="IPR043519">
    <property type="entry name" value="NT_sf"/>
</dbReference>
<evidence type="ECO:0000313" key="2">
    <source>
        <dbReference type="Proteomes" id="UP000319771"/>
    </source>
</evidence>
<dbReference type="SUPFAM" id="SSF81301">
    <property type="entry name" value="Nucleotidyltransferase"/>
    <property type="match status" value="1"/>
</dbReference>
<accession>A0A538U2T7</accession>
<gene>
    <name evidence="1" type="ORF">E6K81_13225</name>
</gene>
<proteinExistence type="predicted"/>
<evidence type="ECO:0000313" key="1">
    <source>
        <dbReference type="EMBL" id="TMQ70198.1"/>
    </source>
</evidence>
<reference evidence="1 2" key="1">
    <citation type="journal article" date="2019" name="Nat. Microbiol.">
        <title>Mediterranean grassland soil C-N compound turnover is dependent on rainfall and depth, and is mediated by genomically divergent microorganisms.</title>
        <authorList>
            <person name="Diamond S."/>
            <person name="Andeer P.F."/>
            <person name="Li Z."/>
            <person name="Crits-Christoph A."/>
            <person name="Burstein D."/>
            <person name="Anantharaman K."/>
            <person name="Lane K.R."/>
            <person name="Thomas B.C."/>
            <person name="Pan C."/>
            <person name="Northen T.R."/>
            <person name="Banfield J.F."/>
        </authorList>
    </citation>
    <scope>NUCLEOTIDE SEQUENCE [LARGE SCALE GENOMIC DNA]</scope>
    <source>
        <strain evidence="1">WS_11</strain>
    </source>
</reference>
<organism evidence="1 2">
    <name type="scientific">Eiseniibacteriota bacterium</name>
    <dbReference type="NCBI Taxonomy" id="2212470"/>
    <lineage>
        <taxon>Bacteria</taxon>
        <taxon>Candidatus Eiseniibacteriota</taxon>
    </lineage>
</organism>
<comment type="caution">
    <text evidence="1">The sequence shown here is derived from an EMBL/GenBank/DDBJ whole genome shotgun (WGS) entry which is preliminary data.</text>
</comment>
<dbReference type="EMBL" id="VBPB01000243">
    <property type="protein sequence ID" value="TMQ70198.1"/>
    <property type="molecule type" value="Genomic_DNA"/>
</dbReference>
<name>A0A538U2T7_UNCEI</name>
<protein>
    <recommendedName>
        <fullName evidence="3">Nucleotidyltransferase family protein</fullName>
    </recommendedName>
</protein>
<dbReference type="Pfam" id="PF08843">
    <property type="entry name" value="AbiEii"/>
    <property type="match status" value="1"/>
</dbReference>